<evidence type="ECO:0000259" key="4">
    <source>
        <dbReference type="Pfam" id="PF13800"/>
    </source>
</evidence>
<feature type="domain" description="Sigma factor regulator C-terminal" evidence="3">
    <location>
        <begin position="237"/>
        <end position="402"/>
    </location>
</feature>
<keyword evidence="1" id="KW-0472">Membrane</keyword>
<keyword evidence="1" id="KW-0812">Transmembrane</keyword>
<dbReference type="InterPro" id="IPR025672">
    <property type="entry name" value="Sigma_reg_C_dom"/>
</dbReference>
<evidence type="ECO:0000313" key="5">
    <source>
        <dbReference type="EMBL" id="MBU9710995.1"/>
    </source>
</evidence>
<dbReference type="EMBL" id="JAHQCS010000056">
    <property type="protein sequence ID" value="MBU9710995.1"/>
    <property type="molecule type" value="Genomic_DNA"/>
</dbReference>
<dbReference type="Pfam" id="PF13490">
    <property type="entry name" value="zf-HC2"/>
    <property type="match status" value="1"/>
</dbReference>
<comment type="caution">
    <text evidence="5">The sequence shown here is derived from an EMBL/GenBank/DDBJ whole genome shotgun (WGS) entry which is preliminary data.</text>
</comment>
<evidence type="ECO:0000256" key="1">
    <source>
        <dbReference type="SAM" id="Phobius"/>
    </source>
</evidence>
<dbReference type="InterPro" id="IPR029101">
    <property type="entry name" value="Sigma_reg_N"/>
</dbReference>
<dbReference type="Pfam" id="PF13800">
    <property type="entry name" value="Sigma_reg_N"/>
    <property type="match status" value="1"/>
</dbReference>
<sequence>MDCKEVKEKWANYFMGNMSTEEQLKIEKHIQSCPVCQEWSKEDLYDEDEEAKLFFSNEEVRIGAEESKGDRLFQEDEIPIDKQKKMLWKAKWKHRLSNALTLISLLIIGSIISGILTSLYYGVGGETSKMQTGSEIVSVATQMTMPNVYVGGGGMNSGFYFNVNMDYSIHKTLGQQEKTIGQVEGRLLFNFLSVNREWNEGQYDVMLHFIHPGYYESQPDTEKTFLQELTDETWEALSILPEGTVSEMAISFDSLYEIDDVYPILDGYDLNIAWYGIDTGVEDQVKAEYASPYLSANSGILGFHERGVFELMPGNSLSLETRGDGDVRAEAFQNGLRFLSENEKQVTRYLWSINSIGATLSERYQFIQENGVKTYGVVVTGPTKELLRLQEVEEIQFATLGEVDLWNWYRKGAGGTIYN</sequence>
<dbReference type="RefSeq" id="WP_217064882.1">
    <property type="nucleotide sequence ID" value="NZ_JAHQCS010000056.1"/>
</dbReference>
<dbReference type="InterPro" id="IPR027383">
    <property type="entry name" value="Znf_put"/>
</dbReference>
<keyword evidence="1" id="KW-1133">Transmembrane helix</keyword>
<dbReference type="Pfam" id="PF13791">
    <property type="entry name" value="Sigma_reg_C"/>
    <property type="match status" value="1"/>
</dbReference>
<gene>
    <name evidence="5" type="ORF">KS419_04500</name>
</gene>
<organism evidence="5 6">
    <name type="scientific">Evansella tamaricis</name>
    <dbReference type="NCBI Taxonomy" id="2069301"/>
    <lineage>
        <taxon>Bacteria</taxon>
        <taxon>Bacillati</taxon>
        <taxon>Bacillota</taxon>
        <taxon>Bacilli</taxon>
        <taxon>Bacillales</taxon>
        <taxon>Bacillaceae</taxon>
        <taxon>Evansella</taxon>
    </lineage>
</organism>
<evidence type="ECO:0000259" key="2">
    <source>
        <dbReference type="Pfam" id="PF13490"/>
    </source>
</evidence>
<evidence type="ECO:0000313" key="6">
    <source>
        <dbReference type="Proteomes" id="UP000784880"/>
    </source>
</evidence>
<reference evidence="5 6" key="1">
    <citation type="submission" date="2021-06" db="EMBL/GenBank/DDBJ databases">
        <title>Bacillus sp. RD4P76, an endophyte from a halophyte.</title>
        <authorList>
            <person name="Sun J.-Q."/>
        </authorList>
    </citation>
    <scope>NUCLEOTIDE SEQUENCE [LARGE SCALE GENOMIC DNA]</scope>
    <source>
        <strain evidence="5 6">CGMCC 1.15917</strain>
    </source>
</reference>
<name>A0ABS6JBG9_9BACI</name>
<evidence type="ECO:0000259" key="3">
    <source>
        <dbReference type="Pfam" id="PF13791"/>
    </source>
</evidence>
<protein>
    <submittedName>
        <fullName evidence="5">Anti sigma factor C-terminal domain-containing protein</fullName>
    </submittedName>
</protein>
<feature type="domain" description="Putative zinc-finger" evidence="2">
    <location>
        <begin position="3"/>
        <end position="37"/>
    </location>
</feature>
<accession>A0ABS6JBG9</accession>
<dbReference type="Proteomes" id="UP000784880">
    <property type="component" value="Unassembled WGS sequence"/>
</dbReference>
<feature type="transmembrane region" description="Helical" evidence="1">
    <location>
        <begin position="99"/>
        <end position="121"/>
    </location>
</feature>
<proteinExistence type="predicted"/>
<feature type="domain" description="Sigma factor regulator N-terminal" evidence="4">
    <location>
        <begin position="84"/>
        <end position="177"/>
    </location>
</feature>
<keyword evidence="6" id="KW-1185">Reference proteome</keyword>